<evidence type="ECO:0000313" key="1">
    <source>
        <dbReference type="EMBL" id="KAF2710991.1"/>
    </source>
</evidence>
<protein>
    <submittedName>
        <fullName evidence="1">Uncharacterized protein</fullName>
    </submittedName>
</protein>
<reference evidence="1" key="1">
    <citation type="journal article" date="2020" name="Stud. Mycol.">
        <title>101 Dothideomycetes genomes: a test case for predicting lifestyles and emergence of pathogens.</title>
        <authorList>
            <person name="Haridas S."/>
            <person name="Albert R."/>
            <person name="Binder M."/>
            <person name="Bloem J."/>
            <person name="Labutti K."/>
            <person name="Salamov A."/>
            <person name="Andreopoulos B."/>
            <person name="Baker S."/>
            <person name="Barry K."/>
            <person name="Bills G."/>
            <person name="Bluhm B."/>
            <person name="Cannon C."/>
            <person name="Castanera R."/>
            <person name="Culley D."/>
            <person name="Daum C."/>
            <person name="Ezra D."/>
            <person name="Gonzalez J."/>
            <person name="Henrissat B."/>
            <person name="Kuo A."/>
            <person name="Liang C."/>
            <person name="Lipzen A."/>
            <person name="Lutzoni F."/>
            <person name="Magnuson J."/>
            <person name="Mondo S."/>
            <person name="Nolan M."/>
            <person name="Ohm R."/>
            <person name="Pangilinan J."/>
            <person name="Park H.-J."/>
            <person name="Ramirez L."/>
            <person name="Alfaro M."/>
            <person name="Sun H."/>
            <person name="Tritt A."/>
            <person name="Yoshinaga Y."/>
            <person name="Zwiers L.-H."/>
            <person name="Turgeon B."/>
            <person name="Goodwin S."/>
            <person name="Spatafora J."/>
            <person name="Crous P."/>
            <person name="Grigoriev I."/>
        </authorList>
    </citation>
    <scope>NUCLEOTIDE SEQUENCE</scope>
    <source>
        <strain evidence="1">CBS 279.74</strain>
    </source>
</reference>
<sequence>MYVLYLHTVPLCIALSPIPPPSPQARKRHACNACSWAVKEQQQIPRPAHTLLFANHAAAYGISAIPYVHVHVYINSLYGQLSTAGWIAVDRSGLQHSRACSSNMYVPNKPISKKVCCQQGTPEYESQHCTVPSTCIVRVGNTRPTDRRIVWWC</sequence>
<evidence type="ECO:0000313" key="2">
    <source>
        <dbReference type="Proteomes" id="UP000799428"/>
    </source>
</evidence>
<dbReference type="EMBL" id="MU005768">
    <property type="protein sequence ID" value="KAF2710991.1"/>
    <property type="molecule type" value="Genomic_DNA"/>
</dbReference>
<gene>
    <name evidence="1" type="ORF">K504DRAFT_240042</name>
</gene>
<organism evidence="1 2">
    <name type="scientific">Pleomassaria siparia CBS 279.74</name>
    <dbReference type="NCBI Taxonomy" id="1314801"/>
    <lineage>
        <taxon>Eukaryota</taxon>
        <taxon>Fungi</taxon>
        <taxon>Dikarya</taxon>
        <taxon>Ascomycota</taxon>
        <taxon>Pezizomycotina</taxon>
        <taxon>Dothideomycetes</taxon>
        <taxon>Pleosporomycetidae</taxon>
        <taxon>Pleosporales</taxon>
        <taxon>Pleomassariaceae</taxon>
        <taxon>Pleomassaria</taxon>
    </lineage>
</organism>
<keyword evidence="2" id="KW-1185">Reference proteome</keyword>
<name>A0A6G1KEX8_9PLEO</name>
<proteinExistence type="predicted"/>
<dbReference type="Proteomes" id="UP000799428">
    <property type="component" value="Unassembled WGS sequence"/>
</dbReference>
<dbReference type="AlphaFoldDB" id="A0A6G1KEX8"/>
<accession>A0A6G1KEX8</accession>